<evidence type="ECO:0000313" key="4">
    <source>
        <dbReference type="Proteomes" id="UP000250796"/>
    </source>
</evidence>
<sequence length="384" mass="44667">MSILASIKHFVQLHFGDFFSSIEAFYLKDILILIQGILEPGHNSISSIARDPLNNVAHTTLTRFVNGHPDFWNNLEKLIQKVILSTSLEKMILVVDDTQLARRSKKIPFTTLTYDHNQKRYCQAQVLLTVGRVSDGFFPLEMMFSNSKEGPTKIERLIDWLKESEIRDAVLLGDSWYTNSHVIESCKLWFGITFIGKARGNLLFKTEESITRVSHYQDSVRDFSEEAIIRDRTVRFHQRVVRFKSVRVPLKIVVAELDDGRRTTLISSDTELSSEDIFLYYLNRWSIESYFKTAKQHFSLGKAVLSTQDGQKHWIILVILAYLIFNDLHRFILEKTKSQTKRYKVFETIQRAISMLRSLLLEQVKIDFHLLDSCFRSPSLAPFY</sequence>
<dbReference type="EMBL" id="LS974202">
    <property type="protein sequence ID" value="SSC14070.1"/>
    <property type="molecule type" value="Genomic_DNA"/>
</dbReference>
<dbReference type="KEGG" id="minf:MESINF_2630"/>
<name>A0A7Z7LHN0_9BACT</name>
<organism evidence="3 4">
    <name type="scientific">Mesotoga infera</name>
    <dbReference type="NCBI Taxonomy" id="1236046"/>
    <lineage>
        <taxon>Bacteria</taxon>
        <taxon>Thermotogati</taxon>
        <taxon>Thermotogota</taxon>
        <taxon>Thermotogae</taxon>
        <taxon>Kosmotogales</taxon>
        <taxon>Kosmotogaceae</taxon>
        <taxon>Mesotoga</taxon>
    </lineage>
</organism>
<evidence type="ECO:0000259" key="1">
    <source>
        <dbReference type="Pfam" id="PF01609"/>
    </source>
</evidence>
<keyword evidence="4" id="KW-1185">Reference proteome</keyword>
<protein>
    <recommendedName>
        <fullName evidence="1">Transposase IS4-like domain-containing protein</fullName>
    </recommendedName>
</protein>
<dbReference type="SUPFAM" id="SSF53098">
    <property type="entry name" value="Ribonuclease H-like"/>
    <property type="match status" value="1"/>
</dbReference>
<dbReference type="Pfam" id="PF01609">
    <property type="entry name" value="DDE_Tnp_1"/>
    <property type="match status" value="1"/>
</dbReference>
<evidence type="ECO:0000313" key="2">
    <source>
        <dbReference type="EMBL" id="SSC11942.1"/>
    </source>
</evidence>
<proteinExistence type="predicted"/>
<evidence type="ECO:0000313" key="3">
    <source>
        <dbReference type="EMBL" id="SSC14070.1"/>
    </source>
</evidence>
<accession>A0A7Z7LHN0</accession>
<reference evidence="3 4" key="1">
    <citation type="submission" date="2017-01" db="EMBL/GenBank/DDBJ databases">
        <authorList>
            <person name="Erauso G."/>
        </authorList>
    </citation>
    <scope>NUCLEOTIDE SEQUENCE [LARGE SCALE GENOMIC DNA]</scope>
    <source>
        <strain evidence="3">MESINF1</strain>
    </source>
</reference>
<dbReference type="InterPro" id="IPR002559">
    <property type="entry name" value="Transposase_11"/>
</dbReference>
<dbReference type="EMBL" id="LS974202">
    <property type="protein sequence ID" value="SSC11942.1"/>
    <property type="molecule type" value="Genomic_DNA"/>
</dbReference>
<dbReference type="AlphaFoldDB" id="A0A7Z7LHN0"/>
<dbReference type="GO" id="GO:0003677">
    <property type="term" value="F:DNA binding"/>
    <property type="evidence" value="ECO:0007669"/>
    <property type="project" value="InterPro"/>
</dbReference>
<dbReference type="KEGG" id="minf:MESINF_0493"/>
<gene>
    <name evidence="2" type="ORF">MESINF_0493</name>
    <name evidence="3" type="ORF">MESINF_2630</name>
</gene>
<dbReference type="GO" id="GO:0006313">
    <property type="term" value="P:DNA transposition"/>
    <property type="evidence" value="ECO:0007669"/>
    <property type="project" value="InterPro"/>
</dbReference>
<dbReference type="GO" id="GO:0004803">
    <property type="term" value="F:transposase activity"/>
    <property type="evidence" value="ECO:0007669"/>
    <property type="project" value="InterPro"/>
</dbReference>
<dbReference type="InterPro" id="IPR012337">
    <property type="entry name" value="RNaseH-like_sf"/>
</dbReference>
<dbReference type="RefSeq" id="WP_169698367.1">
    <property type="nucleotide sequence ID" value="NZ_LS974202.1"/>
</dbReference>
<feature type="domain" description="Transposase IS4-like" evidence="1">
    <location>
        <begin position="90"/>
        <end position="324"/>
    </location>
</feature>
<dbReference type="Proteomes" id="UP000250796">
    <property type="component" value="Chromosome MESINF"/>
</dbReference>